<feature type="repeat" description="ANK" evidence="10">
    <location>
        <begin position="115"/>
        <end position="147"/>
    </location>
</feature>
<keyword evidence="3 12" id="KW-0812">Transmembrane</keyword>
<sequence length="1672" mass="184110">MSASTVSSNVVETSGKKTGSSTSSNTDLGYSDTISISSGSTATTVNTRVYNLCQKGDWSVLEQVLRTLEKGSPEAACSDEDTGITPLMVAVKENKLVIVERLIDLGVGLNDRAKDGRTVMHFAASYARDDIMKLLINKKADATIPGGPKEQLPLHMACARSSGALAIVQMLLKVSGKDCRLVEDKDGSIPIFLSSEVGNVAVCKECLTQQTEQQIKYQRRGNGDNLMHVACRRKDVDLAKLFVEYGANFDVQNYEGHTPLHISAWEGDEAMMKYLYQAKANPNITDQMDRSPLHIAAERGNTSVVELLVDKFKANVAARTKDGSTLMHIASECGHPDTALTFLKKGVPLHMPNKAGAVCLHAAAKRGHTAVVRSLLQKGAQVDARTKDNYTALHIAVEACRPLVVQTLLGFGAQVELKGGLAQETPLHIAARTSEGEKCAEMLIKSGANVNSIQENGETAMHIAARYGLIKMVIALLEEGGDPCWQSKLGETPLHVSVRHCHWDVADELLRFVATEKSHIDAVMLVNQQNTEGETCVHYAAEITKNMCHREFEDVDVIKLMLEYNGDTNTQTRMTHETPLHYCSRAGNEDILLEMVRHLGPNRVQLAVNKQAKNGWSPLLVACEQGHLDIVKILMQNHARVDVFDEHGKAALHLAAENGHDEVADVLLWHKAFVNAKSKLGVTPLHLAAQNGCNKLVKLLIETHGATIDALSLAKKTPLHMAAQNGQMEVCSTFLKMKADANATDVHGQTPLHLAAENDHSDVVKLFLKHKPELVTMANTNGMTCAHIAASKGSVGVIKELMRFNKMVVTTARNRTNNSTALHLAAEGGHVEVVQVLLEAGASATDENAEGMTAIHLSAKHGHVHILDALKGHVDFAVTSAKTGLTALHVAAHYGQADFVRETLTSIPATVTSEAPDSETGLKDVTAESGLTPLHLASQSGHEGLVRLLLNSPGVQADAATKVQGSIPLHMAAQNGHTSVVSLLLSKSTSQIHVKDKRGRTGLHLSAAHGHYDMVALLLGQGADINVYDKNGWTPLHFAAKAGYLKVVKLLIESGAAPKYESKEGKVPICYAAAMNHTEVVSYLMKRDHNTQHLMDDKKFVFDLMVCGKTNNNRSIQEFITLSPAPVDTAAKMSKNFALLAIREKERSRDLLHAGAYCEKMATELMAIASGTNGASALLKSVDCRGTPFLDILIENEQKEVVSHPTIQKYLSDVWKGNLKWNTWKVVMVFTLFLIVPPVWVYFSLPLRNRYNKVPLIKFMSYLVSHFYLIILFIMTTVAPIYPIFQSGSLIPHWYEWLLLAWLSGLLVSELTNPGDRAGLGWIKVFVIAVSALGIVVHLLAFAFNEDERYVCLYVRNQFFALALLFCFVLLLDFLSFHHLFGPWAIIIRDLMKDLIRFLVILLAFMLGFTLHLSAIYQPVYPPQVSNSSIGQGNGGGGAKSLTPIDTFELLFFSLFGLIEPDTLPTIAQSPDWTINLVKSVFGAYMLVTLIVLINLLIAMMSDTYQRIQAQSDVEWKFGRAKLIRNMNRTSATPSPLNLFTKLITYCKVAYKHKGKICSAEAQSYIHEEEDLNEDYDARSVDLLQNNQVMLRNMMRRNTQVAPESYLRAPQQRGPQCIDDVIDWQFVVHKYLEVNNLLDEHSDEEEDTSKHFKKDSHLKEINEKVTENGGIK</sequence>
<feature type="repeat" description="ANK" evidence="10">
    <location>
        <begin position="82"/>
        <end position="114"/>
    </location>
</feature>
<feature type="repeat" description="ANK" evidence="10">
    <location>
        <begin position="929"/>
        <end position="951"/>
    </location>
</feature>
<feature type="transmembrane region" description="Helical" evidence="12">
    <location>
        <begin position="1259"/>
        <end position="1282"/>
    </location>
</feature>
<keyword evidence="7" id="KW-0406">Ion transport</keyword>
<accession>A0A1S3JZM7</accession>
<dbReference type="PRINTS" id="PR01415">
    <property type="entry name" value="ANKYRIN"/>
</dbReference>
<feature type="transmembrane region" description="Helical" evidence="12">
    <location>
        <begin position="1359"/>
        <end position="1377"/>
    </location>
</feature>
<evidence type="ECO:0000256" key="10">
    <source>
        <dbReference type="PROSITE-ProRule" id="PRU00023"/>
    </source>
</evidence>
<dbReference type="InterPro" id="IPR002110">
    <property type="entry name" value="Ankyrin_rpt"/>
</dbReference>
<evidence type="ECO:0000256" key="1">
    <source>
        <dbReference type="ARBA" id="ARBA00004141"/>
    </source>
</evidence>
<feature type="region of interest" description="Disordered" evidence="11">
    <location>
        <begin position="1642"/>
        <end position="1672"/>
    </location>
</feature>
<dbReference type="Pfam" id="PF00520">
    <property type="entry name" value="Ion_trans"/>
    <property type="match status" value="1"/>
</dbReference>
<feature type="repeat" description="ANK" evidence="10">
    <location>
        <begin position="747"/>
        <end position="779"/>
    </location>
</feature>
<feature type="transmembrane region" description="Helical" evidence="12">
    <location>
        <begin position="1226"/>
        <end position="1247"/>
    </location>
</feature>
<name>A0A1S3JZM7_LINAN</name>
<protein>
    <submittedName>
        <fullName evidence="15">Serine/threonine-protein phosphatase 6 regulatory ankyrin repeat subunit A</fullName>
    </submittedName>
</protein>
<keyword evidence="5 12" id="KW-1133">Transmembrane helix</keyword>
<feature type="repeat" description="ANK" evidence="10">
    <location>
        <begin position="355"/>
        <end position="387"/>
    </location>
</feature>
<dbReference type="SMART" id="SM00248">
    <property type="entry name" value="ANK"/>
    <property type="match status" value="29"/>
</dbReference>
<dbReference type="InterPro" id="IPR051165">
    <property type="entry name" value="Multifunctional_ANK_Repeat"/>
</dbReference>
<dbReference type="GeneID" id="106177569"/>
<evidence type="ECO:0000313" key="14">
    <source>
        <dbReference type="Proteomes" id="UP000085678"/>
    </source>
</evidence>
<dbReference type="Proteomes" id="UP000085678">
    <property type="component" value="Unplaced"/>
</dbReference>
<feature type="compositionally biased region" description="Polar residues" evidence="11">
    <location>
        <begin position="1"/>
        <end position="12"/>
    </location>
</feature>
<feature type="domain" description="Ion transport" evidence="13">
    <location>
        <begin position="1320"/>
        <end position="1512"/>
    </location>
</feature>
<feature type="repeat" description="ANK" evidence="10">
    <location>
        <begin position="647"/>
        <end position="679"/>
    </location>
</feature>
<feature type="repeat" description="ANK" evidence="10">
    <location>
        <begin position="1031"/>
        <end position="1063"/>
    </location>
</feature>
<feature type="repeat" description="ANK" evidence="10">
    <location>
        <begin position="388"/>
        <end position="420"/>
    </location>
</feature>
<dbReference type="GO" id="GO:0016020">
    <property type="term" value="C:membrane"/>
    <property type="evidence" value="ECO:0007669"/>
    <property type="project" value="InterPro"/>
</dbReference>
<evidence type="ECO:0000256" key="11">
    <source>
        <dbReference type="SAM" id="MobiDB-lite"/>
    </source>
</evidence>
<evidence type="ECO:0000256" key="7">
    <source>
        <dbReference type="ARBA" id="ARBA00023065"/>
    </source>
</evidence>
<dbReference type="PANTHER" id="PTHR24123:SF33">
    <property type="entry name" value="PROTEIN HOS4"/>
    <property type="match status" value="1"/>
</dbReference>
<evidence type="ECO:0000259" key="13">
    <source>
        <dbReference type="Pfam" id="PF00520"/>
    </source>
</evidence>
<feature type="transmembrane region" description="Helical" evidence="12">
    <location>
        <begin position="1482"/>
        <end position="1501"/>
    </location>
</feature>
<feature type="repeat" description="ANK" evidence="10">
    <location>
        <begin position="222"/>
        <end position="254"/>
    </location>
</feature>
<keyword evidence="4" id="KW-0677">Repeat</keyword>
<feature type="transmembrane region" description="Helical" evidence="12">
    <location>
        <begin position="1325"/>
        <end position="1344"/>
    </location>
</feature>
<feature type="repeat" description="ANK" evidence="10">
    <location>
        <begin position="680"/>
        <end position="702"/>
    </location>
</feature>
<feature type="repeat" description="ANK" evidence="10">
    <location>
        <begin position="322"/>
        <end position="354"/>
    </location>
</feature>
<dbReference type="OrthoDB" id="195446at2759"/>
<evidence type="ECO:0000256" key="4">
    <source>
        <dbReference type="ARBA" id="ARBA00022737"/>
    </source>
</evidence>
<dbReference type="Pfam" id="PF12796">
    <property type="entry name" value="Ank_2"/>
    <property type="match status" value="11"/>
</dbReference>
<evidence type="ECO:0000256" key="6">
    <source>
        <dbReference type="ARBA" id="ARBA00023043"/>
    </source>
</evidence>
<dbReference type="Gene3D" id="1.25.40.20">
    <property type="entry name" value="Ankyrin repeat-containing domain"/>
    <property type="match status" value="7"/>
</dbReference>
<evidence type="ECO:0000313" key="15">
    <source>
        <dbReference type="RefSeq" id="XP_013415843.1"/>
    </source>
</evidence>
<feature type="repeat" description="ANK" evidence="10">
    <location>
        <begin position="817"/>
        <end position="849"/>
    </location>
</feature>
<evidence type="ECO:0000256" key="12">
    <source>
        <dbReference type="SAM" id="Phobius"/>
    </source>
</evidence>
<keyword evidence="6 10" id="KW-0040">ANK repeat</keyword>
<feature type="repeat" description="ANK" evidence="10">
    <location>
        <begin position="255"/>
        <end position="287"/>
    </location>
</feature>
<dbReference type="InterPro" id="IPR005821">
    <property type="entry name" value="Ion_trans_dom"/>
</dbReference>
<dbReference type="InParanoid" id="A0A1S3JZM7"/>
<proteinExistence type="predicted"/>
<feature type="transmembrane region" description="Helical" evidence="12">
    <location>
        <begin position="1294"/>
        <end position="1313"/>
    </location>
</feature>
<feature type="compositionally biased region" description="Basic and acidic residues" evidence="11">
    <location>
        <begin position="1655"/>
        <end position="1666"/>
    </location>
</feature>
<dbReference type="RefSeq" id="XP_013415843.1">
    <property type="nucleotide sequence ID" value="XM_013560389.1"/>
</dbReference>
<feature type="repeat" description="ANK" evidence="10">
    <location>
        <begin position="456"/>
        <end position="488"/>
    </location>
</feature>
<feature type="repeat" description="ANK" evidence="10">
    <location>
        <begin position="614"/>
        <end position="646"/>
    </location>
</feature>
<dbReference type="PANTHER" id="PTHR24123">
    <property type="entry name" value="ANKYRIN REPEAT-CONTAINING"/>
    <property type="match status" value="1"/>
</dbReference>
<dbReference type="InterPro" id="IPR002153">
    <property type="entry name" value="TRPC_channel"/>
</dbReference>
<feature type="transmembrane region" description="Helical" evidence="12">
    <location>
        <begin position="1398"/>
        <end position="1417"/>
    </location>
</feature>
<feature type="region of interest" description="Disordered" evidence="11">
    <location>
        <begin position="1"/>
        <end position="26"/>
    </location>
</feature>
<dbReference type="PRINTS" id="PR01097">
    <property type="entry name" value="TRNSRECEPTRP"/>
</dbReference>
<feature type="repeat" description="ANK" evidence="10">
    <location>
        <begin position="964"/>
        <end position="990"/>
    </location>
</feature>
<dbReference type="PROSITE" id="PS50088">
    <property type="entry name" value="ANK_REPEAT"/>
    <property type="match status" value="20"/>
</dbReference>
<evidence type="ECO:0000256" key="3">
    <source>
        <dbReference type="ARBA" id="ARBA00022692"/>
    </source>
</evidence>
<feature type="repeat" description="ANK" evidence="10">
    <location>
        <begin position="998"/>
        <end position="1030"/>
    </location>
</feature>
<dbReference type="PROSITE" id="PS50297">
    <property type="entry name" value="ANK_REP_REGION"/>
    <property type="match status" value="19"/>
</dbReference>
<keyword evidence="2" id="KW-0813">Transport</keyword>
<keyword evidence="9" id="KW-0407">Ion channel</keyword>
<gene>
    <name evidence="15" type="primary">LOC106177569</name>
</gene>
<feature type="repeat" description="ANK" evidence="10">
    <location>
        <begin position="714"/>
        <end position="746"/>
    </location>
</feature>
<feature type="repeat" description="ANK" evidence="10">
    <location>
        <begin position="422"/>
        <end position="455"/>
    </location>
</feature>
<evidence type="ECO:0000256" key="5">
    <source>
        <dbReference type="ARBA" id="ARBA00022989"/>
    </source>
</evidence>
<evidence type="ECO:0000256" key="2">
    <source>
        <dbReference type="ARBA" id="ARBA00022448"/>
    </source>
</evidence>
<organism evidence="14 15">
    <name type="scientific">Lingula anatina</name>
    <name type="common">Brachiopod</name>
    <name type="synonym">Lingula unguis</name>
    <dbReference type="NCBI Taxonomy" id="7574"/>
    <lineage>
        <taxon>Eukaryota</taxon>
        <taxon>Metazoa</taxon>
        <taxon>Spiralia</taxon>
        <taxon>Lophotrochozoa</taxon>
        <taxon>Brachiopoda</taxon>
        <taxon>Linguliformea</taxon>
        <taxon>Lingulata</taxon>
        <taxon>Lingulida</taxon>
        <taxon>Linguloidea</taxon>
        <taxon>Lingulidae</taxon>
        <taxon>Lingula</taxon>
    </lineage>
</organism>
<dbReference type="OMA" id="CLYIRNQ"/>
<dbReference type="KEGG" id="lak:106177569"/>
<dbReference type="STRING" id="7574.A0A1S3JZM7"/>
<feature type="repeat" description="ANK" evidence="10">
    <location>
        <begin position="288"/>
        <end position="311"/>
    </location>
</feature>
<dbReference type="SUPFAM" id="SSF48403">
    <property type="entry name" value="Ankyrin repeat"/>
    <property type="match status" value="4"/>
</dbReference>
<reference evidence="15" key="1">
    <citation type="submission" date="2025-08" db="UniProtKB">
        <authorList>
            <consortium name="RefSeq"/>
        </authorList>
    </citation>
    <scope>IDENTIFICATION</scope>
    <source>
        <tissue evidence="15">Gonads</tissue>
    </source>
</reference>
<evidence type="ECO:0000256" key="9">
    <source>
        <dbReference type="ARBA" id="ARBA00023303"/>
    </source>
</evidence>
<dbReference type="GO" id="GO:0005262">
    <property type="term" value="F:calcium channel activity"/>
    <property type="evidence" value="ECO:0007669"/>
    <property type="project" value="InterPro"/>
</dbReference>
<evidence type="ECO:0000256" key="8">
    <source>
        <dbReference type="ARBA" id="ARBA00023136"/>
    </source>
</evidence>
<comment type="subcellular location">
    <subcellularLocation>
        <location evidence="1">Membrane</location>
        <topology evidence="1">Multi-pass membrane protein</topology>
    </subcellularLocation>
</comment>
<dbReference type="InterPro" id="IPR036770">
    <property type="entry name" value="Ankyrin_rpt-contain_sf"/>
</dbReference>
<keyword evidence="14" id="KW-1185">Reference proteome</keyword>
<keyword evidence="8 12" id="KW-0472">Membrane</keyword>